<feature type="transmembrane region" description="Helical" evidence="6">
    <location>
        <begin position="237"/>
        <end position="262"/>
    </location>
</feature>
<keyword evidence="8" id="KW-1185">Reference proteome</keyword>
<evidence type="ECO:0000313" key="7">
    <source>
        <dbReference type="EMBL" id="KAF6225507.1"/>
    </source>
</evidence>
<evidence type="ECO:0000256" key="3">
    <source>
        <dbReference type="ARBA" id="ARBA00022989"/>
    </source>
</evidence>
<dbReference type="PANTHER" id="PTHR23502">
    <property type="entry name" value="MAJOR FACILITATOR SUPERFAMILY"/>
    <property type="match status" value="1"/>
</dbReference>
<dbReference type="GO" id="GO:0015244">
    <property type="term" value="F:fluconazole transmembrane transporter activity"/>
    <property type="evidence" value="ECO:0007669"/>
    <property type="project" value="TreeGrafter"/>
</dbReference>
<dbReference type="GeneID" id="59337902"/>
<keyword evidence="4 6" id="KW-0472">Membrane</keyword>
<feature type="transmembrane region" description="Helical" evidence="6">
    <location>
        <begin position="196"/>
        <end position="217"/>
    </location>
</feature>
<feature type="transmembrane region" description="Helical" evidence="6">
    <location>
        <begin position="310"/>
        <end position="328"/>
    </location>
</feature>
<comment type="caution">
    <text evidence="7">The sequence shown here is derived from an EMBL/GenBank/DDBJ whole genome shotgun (WGS) entry which is preliminary data.</text>
</comment>
<evidence type="ECO:0000256" key="1">
    <source>
        <dbReference type="ARBA" id="ARBA00004141"/>
    </source>
</evidence>
<gene>
    <name evidence="7" type="ORF">HO133_009507</name>
</gene>
<evidence type="ECO:0000256" key="4">
    <source>
        <dbReference type="ARBA" id="ARBA00023136"/>
    </source>
</evidence>
<dbReference type="AlphaFoldDB" id="A0A8H6CLD4"/>
<feature type="transmembrane region" description="Helical" evidence="6">
    <location>
        <begin position="433"/>
        <end position="460"/>
    </location>
</feature>
<dbReference type="GO" id="GO:0005886">
    <property type="term" value="C:plasma membrane"/>
    <property type="evidence" value="ECO:0007669"/>
    <property type="project" value="TreeGrafter"/>
</dbReference>
<feature type="region of interest" description="Disordered" evidence="5">
    <location>
        <begin position="69"/>
        <end position="104"/>
    </location>
</feature>
<dbReference type="InterPro" id="IPR036259">
    <property type="entry name" value="MFS_trans_sf"/>
</dbReference>
<dbReference type="PANTHER" id="PTHR23502:SF23">
    <property type="entry name" value="FLUCONAZOLE RESISTANCE PROTEIN 1"/>
    <property type="match status" value="1"/>
</dbReference>
<organism evidence="7 8">
    <name type="scientific">Letharia lupina</name>
    <dbReference type="NCBI Taxonomy" id="560253"/>
    <lineage>
        <taxon>Eukaryota</taxon>
        <taxon>Fungi</taxon>
        <taxon>Dikarya</taxon>
        <taxon>Ascomycota</taxon>
        <taxon>Pezizomycotina</taxon>
        <taxon>Lecanoromycetes</taxon>
        <taxon>OSLEUM clade</taxon>
        <taxon>Lecanoromycetidae</taxon>
        <taxon>Lecanorales</taxon>
        <taxon>Lecanorineae</taxon>
        <taxon>Parmeliaceae</taxon>
        <taxon>Letharia</taxon>
    </lineage>
</organism>
<evidence type="ECO:0000256" key="2">
    <source>
        <dbReference type="ARBA" id="ARBA00022692"/>
    </source>
</evidence>
<sequence length="488" mass="55033">MADLFREAPFGQLVRIPSGNKFFRYPEEREDFHCPHCYHADASLPSEKIVEQSSNSEVNGVGSFKATRTSTLDTKLDSERSATSSDPDVEDDQEQEPARALGLQRTQKLPYTNERLEIGKKLEVERTKFRPIRFGVNESVASLGLALYVLGYGTGPLVKLQLSAETYLTFSRFWQGFFGSPCLANGGATMQDMYSLLYLPFFVSVWVSAILAAPALGPILSGFAVVVENWRWSLWEILWLAGPVFVLWFFCLPETSASNILLRQSMRLRKLSQNPNISSQSQTDRRGLTASAIALDALIKAFEIMFKDPAVLFTNVYTALIYGIYYSFFEVFPLVYGPLYGFNIGETGVVITCIIVACVLAMGIYFYYLQYMLIPDTSKNGLRAQESRLRLALIFVWGPLIGPFILVNSFLRTPRLEVAHQRLLLGWSANKNVHWIVSVIGITIYALTVYIISQCLFVYIPNGFYDLPTSRPRSDRNPHGAPALFLWR</sequence>
<protein>
    <submittedName>
        <fullName evidence="7">Uncharacterized protein</fullName>
    </submittedName>
</protein>
<reference evidence="7 8" key="1">
    <citation type="journal article" date="2020" name="Genomics">
        <title>Complete, high-quality genomes from long-read metagenomic sequencing of two wolf lichen thalli reveals enigmatic genome architecture.</title>
        <authorList>
            <person name="McKenzie S.K."/>
            <person name="Walston R.F."/>
            <person name="Allen J.L."/>
        </authorList>
    </citation>
    <scope>NUCLEOTIDE SEQUENCE [LARGE SCALE GENOMIC DNA]</scope>
    <source>
        <strain evidence="7">WasteWater1</strain>
    </source>
</reference>
<evidence type="ECO:0000256" key="6">
    <source>
        <dbReference type="SAM" id="Phobius"/>
    </source>
</evidence>
<keyword evidence="2 6" id="KW-0812">Transmembrane</keyword>
<dbReference type="InterPro" id="IPR011701">
    <property type="entry name" value="MFS"/>
</dbReference>
<name>A0A8H6CLD4_9LECA</name>
<comment type="subcellular location">
    <subcellularLocation>
        <location evidence="1">Membrane</location>
        <topology evidence="1">Multi-pass membrane protein</topology>
    </subcellularLocation>
</comment>
<dbReference type="Proteomes" id="UP000593566">
    <property type="component" value="Unassembled WGS sequence"/>
</dbReference>
<dbReference type="GO" id="GO:1990961">
    <property type="term" value="P:xenobiotic detoxification by transmembrane export across the plasma membrane"/>
    <property type="evidence" value="ECO:0007669"/>
    <property type="project" value="TreeGrafter"/>
</dbReference>
<feature type="transmembrane region" description="Helical" evidence="6">
    <location>
        <begin position="389"/>
        <end position="411"/>
    </location>
</feature>
<dbReference type="EMBL" id="JACCJB010000007">
    <property type="protein sequence ID" value="KAF6225507.1"/>
    <property type="molecule type" value="Genomic_DNA"/>
</dbReference>
<feature type="transmembrane region" description="Helical" evidence="6">
    <location>
        <begin position="348"/>
        <end position="368"/>
    </location>
</feature>
<dbReference type="SUPFAM" id="SSF103473">
    <property type="entry name" value="MFS general substrate transporter"/>
    <property type="match status" value="1"/>
</dbReference>
<dbReference type="Pfam" id="PF07690">
    <property type="entry name" value="MFS_1"/>
    <property type="match status" value="1"/>
</dbReference>
<evidence type="ECO:0000256" key="5">
    <source>
        <dbReference type="SAM" id="MobiDB-lite"/>
    </source>
</evidence>
<proteinExistence type="predicted"/>
<dbReference type="RefSeq" id="XP_037154216.1">
    <property type="nucleotide sequence ID" value="XM_037300368.1"/>
</dbReference>
<accession>A0A8H6CLD4</accession>
<dbReference type="Gene3D" id="1.20.1250.20">
    <property type="entry name" value="MFS general substrate transporter like domains"/>
    <property type="match status" value="1"/>
</dbReference>
<keyword evidence="3 6" id="KW-1133">Transmembrane helix</keyword>
<evidence type="ECO:0000313" key="8">
    <source>
        <dbReference type="Proteomes" id="UP000593566"/>
    </source>
</evidence>